<reference evidence="1 2" key="1">
    <citation type="submission" date="2017-07" db="EMBL/GenBank/DDBJ databases">
        <title>Mechanisms for carbon and nitrogen cycling indicate functional differentiation within the Candidate Phyla Radiation.</title>
        <authorList>
            <person name="Danczak R.E."/>
            <person name="Johnston M.D."/>
            <person name="Kenah C."/>
            <person name="Slattery M."/>
            <person name="Wrighton K.C."/>
            <person name="Wilkins M.J."/>
        </authorList>
    </citation>
    <scope>NUCLEOTIDE SEQUENCE [LARGE SCALE GENOMIC DNA]</scope>
    <source>
        <strain evidence="1">Athens1014_28</strain>
    </source>
</reference>
<evidence type="ECO:0000313" key="2">
    <source>
        <dbReference type="Proteomes" id="UP000316495"/>
    </source>
</evidence>
<dbReference type="AlphaFoldDB" id="A0A554LKI2"/>
<organism evidence="1 2">
    <name type="scientific">Candidatus Berkelbacteria bacterium Athens1014_28</name>
    <dbReference type="NCBI Taxonomy" id="2017145"/>
    <lineage>
        <taxon>Bacteria</taxon>
        <taxon>Candidatus Berkelbacteria</taxon>
    </lineage>
</organism>
<proteinExistence type="predicted"/>
<dbReference type="EMBL" id="VMGN01000046">
    <property type="protein sequence ID" value="TSC93371.1"/>
    <property type="molecule type" value="Genomic_DNA"/>
</dbReference>
<accession>A0A554LKI2</accession>
<dbReference type="Proteomes" id="UP000316495">
    <property type="component" value="Unassembled WGS sequence"/>
</dbReference>
<protein>
    <submittedName>
        <fullName evidence="1">Uncharacterized protein</fullName>
    </submittedName>
</protein>
<evidence type="ECO:0000313" key="1">
    <source>
        <dbReference type="EMBL" id="TSC93371.1"/>
    </source>
</evidence>
<gene>
    <name evidence="1" type="ORF">Athens101428_688</name>
</gene>
<comment type="caution">
    <text evidence="1">The sequence shown here is derived from an EMBL/GenBank/DDBJ whole genome shotgun (WGS) entry which is preliminary data.</text>
</comment>
<sequence length="275" mass="32079">MSETAGRFRFLGDPRFVLPGQIPCVCLFNDEALPPINKVRNIFPRTQPQNQWNLHHQVRFFWQVGDYVPILAEGLLTDRRVKEQYLADDESQRIINEFIKQQTCGEPNRVFSTIGGPIIDRDELPEEGQPYFDQAFLWAAVVSQIKALKLTIGASAKVDDSEYYVIEIRTDWLAAKHSCYQPCTIFNNQPEILDDCICWADNECKIKFILQHHLSTPSIAKRFGYLEIYEEVMQKRREEEKIQSANTTRSRQIISQEAEARYRRFVDEMMTPLPE</sequence>
<name>A0A554LKI2_9BACT</name>